<evidence type="ECO:0000256" key="1">
    <source>
        <dbReference type="SAM" id="MobiDB-lite"/>
    </source>
</evidence>
<organism evidence="2 3">
    <name type="scientific">Favolaschia claudopus</name>
    <dbReference type="NCBI Taxonomy" id="2862362"/>
    <lineage>
        <taxon>Eukaryota</taxon>
        <taxon>Fungi</taxon>
        <taxon>Dikarya</taxon>
        <taxon>Basidiomycota</taxon>
        <taxon>Agaricomycotina</taxon>
        <taxon>Agaricomycetes</taxon>
        <taxon>Agaricomycetidae</taxon>
        <taxon>Agaricales</taxon>
        <taxon>Marasmiineae</taxon>
        <taxon>Mycenaceae</taxon>
        <taxon>Favolaschia</taxon>
    </lineage>
</organism>
<feature type="region of interest" description="Disordered" evidence="1">
    <location>
        <begin position="1"/>
        <end position="46"/>
    </location>
</feature>
<accession>A0AAW0BG38</accession>
<reference evidence="2 3" key="1">
    <citation type="journal article" date="2024" name="J Genomics">
        <title>Draft genome sequencing and assembly of Favolaschia claudopus CIRM-BRFM 2984 isolated from oak limbs.</title>
        <authorList>
            <person name="Navarro D."/>
            <person name="Drula E."/>
            <person name="Chaduli D."/>
            <person name="Cazenave R."/>
            <person name="Ahrendt S."/>
            <person name="Wang J."/>
            <person name="Lipzen A."/>
            <person name="Daum C."/>
            <person name="Barry K."/>
            <person name="Grigoriev I.V."/>
            <person name="Favel A."/>
            <person name="Rosso M.N."/>
            <person name="Martin F."/>
        </authorList>
    </citation>
    <scope>NUCLEOTIDE SEQUENCE [LARGE SCALE GENOMIC DNA]</scope>
    <source>
        <strain evidence="2 3">CIRM-BRFM 2984</strain>
    </source>
</reference>
<evidence type="ECO:0000313" key="2">
    <source>
        <dbReference type="EMBL" id="KAK7025206.1"/>
    </source>
</evidence>
<dbReference type="AlphaFoldDB" id="A0AAW0BG38"/>
<feature type="region of interest" description="Disordered" evidence="1">
    <location>
        <begin position="191"/>
        <end position="219"/>
    </location>
</feature>
<evidence type="ECO:0000313" key="3">
    <source>
        <dbReference type="Proteomes" id="UP001362999"/>
    </source>
</evidence>
<feature type="compositionally biased region" description="Low complexity" evidence="1">
    <location>
        <begin position="105"/>
        <end position="128"/>
    </location>
</feature>
<feature type="region of interest" description="Disordered" evidence="1">
    <location>
        <begin position="100"/>
        <end position="155"/>
    </location>
</feature>
<name>A0AAW0BG38_9AGAR</name>
<gene>
    <name evidence="2" type="ORF">R3P38DRAFT_2953289</name>
</gene>
<protein>
    <submittedName>
        <fullName evidence="2">Uncharacterized protein</fullName>
    </submittedName>
</protein>
<proteinExistence type="predicted"/>
<comment type="caution">
    <text evidence="2">The sequence shown here is derived from an EMBL/GenBank/DDBJ whole genome shotgun (WGS) entry which is preliminary data.</text>
</comment>
<dbReference type="Proteomes" id="UP001362999">
    <property type="component" value="Unassembled WGS sequence"/>
</dbReference>
<feature type="compositionally biased region" description="Low complexity" evidence="1">
    <location>
        <begin position="10"/>
        <end position="26"/>
    </location>
</feature>
<dbReference type="EMBL" id="JAWWNJ010000034">
    <property type="protein sequence ID" value="KAK7025206.1"/>
    <property type="molecule type" value="Genomic_DNA"/>
</dbReference>
<sequence>MSTSMAQPKTTLSSLSTTTAATTPTSYYREETPITAPSKASPITKKKIREMRLREDPLADVQNPGLVVCLNCGSPIKLSTKSDYDSSHWNRHRTRCLKKYKKSTKPSSVSPPSSESSTVSPSSTTRLLTPPPDEDGDVMMPFIAGEDDYEPPAPLPLPDWQSWNWSLVKSRFDVQLKNCGCVAAQNRDDNEKAGMAESSRMGATPVQLPLPGPVYYGRS</sequence>
<keyword evidence="3" id="KW-1185">Reference proteome</keyword>